<organism evidence="4 5">
    <name type="scientific">Gomphillus americanus</name>
    <dbReference type="NCBI Taxonomy" id="1940652"/>
    <lineage>
        <taxon>Eukaryota</taxon>
        <taxon>Fungi</taxon>
        <taxon>Dikarya</taxon>
        <taxon>Ascomycota</taxon>
        <taxon>Pezizomycotina</taxon>
        <taxon>Lecanoromycetes</taxon>
        <taxon>OSLEUM clade</taxon>
        <taxon>Ostropomycetidae</taxon>
        <taxon>Ostropales</taxon>
        <taxon>Graphidaceae</taxon>
        <taxon>Gomphilloideae</taxon>
        <taxon>Gomphillus</taxon>
    </lineage>
</organism>
<feature type="region of interest" description="Disordered" evidence="2">
    <location>
        <begin position="1"/>
        <end position="49"/>
    </location>
</feature>
<keyword evidence="1" id="KW-0175">Coiled coil</keyword>
<dbReference type="EMBL" id="CAJPDQ010000001">
    <property type="protein sequence ID" value="CAF9903606.1"/>
    <property type="molecule type" value="Genomic_DNA"/>
</dbReference>
<dbReference type="PANTHER" id="PTHR12296">
    <property type="entry name" value="DENN DOMAIN-CONTAINING PROTEIN 4"/>
    <property type="match status" value="1"/>
</dbReference>
<comment type="caution">
    <text evidence="4">The sequence shown here is derived from an EMBL/GenBank/DDBJ whole genome shotgun (WGS) entry which is preliminary data.</text>
</comment>
<feature type="region of interest" description="Disordered" evidence="2">
    <location>
        <begin position="807"/>
        <end position="870"/>
    </location>
</feature>
<dbReference type="Proteomes" id="UP000664169">
    <property type="component" value="Unassembled WGS sequence"/>
</dbReference>
<feature type="coiled-coil region" evidence="1">
    <location>
        <begin position="530"/>
        <end position="655"/>
    </location>
</feature>
<feature type="compositionally biased region" description="Basic and acidic residues" evidence="2">
    <location>
        <begin position="691"/>
        <end position="700"/>
    </location>
</feature>
<evidence type="ECO:0000313" key="5">
    <source>
        <dbReference type="Proteomes" id="UP000664169"/>
    </source>
</evidence>
<dbReference type="InterPro" id="IPR005113">
    <property type="entry name" value="uDENN_dom"/>
</dbReference>
<protein>
    <recommendedName>
        <fullName evidence="3">UDENN domain-containing protein</fullName>
    </recommendedName>
</protein>
<feature type="domain" description="UDENN" evidence="3">
    <location>
        <begin position="90"/>
        <end position="507"/>
    </location>
</feature>
<reference evidence="4" key="1">
    <citation type="submission" date="2021-03" db="EMBL/GenBank/DDBJ databases">
        <authorList>
            <person name="Tagirdzhanova G."/>
        </authorList>
    </citation>
    <scope>NUCLEOTIDE SEQUENCE</scope>
</reference>
<accession>A0A8H3EII1</accession>
<feature type="region of interest" description="Disordered" evidence="2">
    <location>
        <begin position="673"/>
        <end position="763"/>
    </location>
</feature>
<proteinExistence type="predicted"/>
<evidence type="ECO:0000256" key="1">
    <source>
        <dbReference type="SAM" id="Coils"/>
    </source>
</evidence>
<dbReference type="PANTHER" id="PTHR12296:SF31">
    <property type="entry name" value="DENN (AEX-3) DOMAIN PROTEIN (AFU_ORTHOLOGUE AFUA_6G11200)"/>
    <property type="match status" value="1"/>
</dbReference>
<dbReference type="InterPro" id="IPR051696">
    <property type="entry name" value="DENN_Domain_GEFs"/>
</dbReference>
<feature type="compositionally biased region" description="Low complexity" evidence="2">
    <location>
        <begin position="829"/>
        <end position="843"/>
    </location>
</feature>
<dbReference type="AlphaFoldDB" id="A0A8H3EII1"/>
<dbReference type="SMART" id="SM00800">
    <property type="entry name" value="uDENN"/>
    <property type="match status" value="1"/>
</dbReference>
<dbReference type="PROSITE" id="PS50211">
    <property type="entry name" value="DENN"/>
    <property type="match status" value="1"/>
</dbReference>
<feature type="compositionally biased region" description="Polar residues" evidence="2">
    <location>
        <begin position="38"/>
        <end position="49"/>
    </location>
</feature>
<keyword evidence="5" id="KW-1185">Reference proteome</keyword>
<dbReference type="OrthoDB" id="6019893at2759"/>
<dbReference type="InterPro" id="IPR043153">
    <property type="entry name" value="DENN_C"/>
</dbReference>
<dbReference type="GO" id="GO:0032483">
    <property type="term" value="P:regulation of Rab protein signal transduction"/>
    <property type="evidence" value="ECO:0007669"/>
    <property type="project" value="TreeGrafter"/>
</dbReference>
<evidence type="ECO:0000259" key="3">
    <source>
        <dbReference type="PROSITE" id="PS50211"/>
    </source>
</evidence>
<gene>
    <name evidence="4" type="ORF">GOMPHAMPRED_000424</name>
</gene>
<name>A0A8H3EII1_9LECA</name>
<evidence type="ECO:0000313" key="4">
    <source>
        <dbReference type="EMBL" id="CAF9903606.1"/>
    </source>
</evidence>
<dbReference type="Gene3D" id="3.40.50.11500">
    <property type="match status" value="1"/>
</dbReference>
<feature type="compositionally biased region" description="Basic and acidic residues" evidence="2">
    <location>
        <begin position="740"/>
        <end position="749"/>
    </location>
</feature>
<evidence type="ECO:0000256" key="2">
    <source>
        <dbReference type="SAM" id="MobiDB-lite"/>
    </source>
</evidence>
<sequence length="940" mass="105643">MVHSLRDLSASLRPGTRDRPPTRSDQPTAAEHSLVIPSRTSSLHSRITQPLPSQLNAKTVPKTPKTLTYAYLVSGVGREPSQWVKAPSSSHGKIAHMKNAVGQFYLPEILGSSPKLDTDNEIARVLHSAMRACFPHDVELCTGRSQPHCVHHTYVLQQDSSQTLYGIALKVWSRADEKRAQTIRELRKRTESDCYVSTDETYWIPYCLSFLSRYPLYDLLGDYLRGMWIHWNKATNLFHAEEVSRILSFPAPRLNDLVRIDMKDYALCYQFPSSPTGFQNFSLWPIFNCLSIQNIVGVVEAAISPSRRIILVSHYPAILTNVAETIRYFVRVYEWSGLYVPMVHARHATELVQEPGPYILGITSECKSLFNAPSDALVVDLDRNFVLTSNPPNALKSSQRLKMITRLSQALNKDVTPDGVPLHLRSAYAGGKLIPAGGVIVMKGDVENVQDPEWWNQENVMTVMDHVCEKMGRNSGVRALFGGAAKKPLMTKVSVRHLNEIVRERNQYSRSTYEAWQDYINLKSRMDTEVSKLNKRNNFLIEEAESWKQQLLKVQAMWEQLNKEAQDLKVKIETHKRENRRLTAAIEQHKSDAARLTTRLQKSEKLREEAIDALMLQQELAETLEREREKNLKEIAQLKHLNKNVTRQKEEAQRVVVHLRSLITGQTRHMEHIVGSIYRPPSPALTPTKETIPERPATDEKSDDSDETKATVSERASSRQSTSQRLSTIKSTASLRRLSRRGEHERPVYENRVFNSPTGTRSKRLSETSLLDVADRHLRDKTDAIANIIRNISDQCAAAVEALQLARDADDKETEEDSPSAQASGTATGEASDQSGEASSSSELGFEDTGSSVSKTSKHSSIPPTPDLVRSSTALSMNSLSTTDPRSSQQYLYMSPRIQPKIVEGDEGSEVGSALGMAPVHKIIERERTALATHRPAVQP</sequence>
<dbReference type="Pfam" id="PF03456">
    <property type="entry name" value="uDENN"/>
    <property type="match status" value="1"/>
</dbReference>
<feature type="compositionally biased region" description="Low complexity" evidence="2">
    <location>
        <begin position="718"/>
        <end position="728"/>
    </location>
</feature>
<dbReference type="InterPro" id="IPR001194">
    <property type="entry name" value="cDENN_dom"/>
</dbReference>
<dbReference type="Pfam" id="PF02141">
    <property type="entry name" value="DENN"/>
    <property type="match status" value="1"/>
</dbReference>
<feature type="compositionally biased region" description="Low complexity" evidence="2">
    <location>
        <begin position="851"/>
        <end position="861"/>
    </location>
</feature>
<dbReference type="InterPro" id="IPR037516">
    <property type="entry name" value="Tripartite_DENN"/>
</dbReference>
<dbReference type="GO" id="GO:0031410">
    <property type="term" value="C:cytoplasmic vesicle"/>
    <property type="evidence" value="ECO:0007669"/>
    <property type="project" value="TreeGrafter"/>
</dbReference>
<dbReference type="SMART" id="SM00799">
    <property type="entry name" value="DENN"/>
    <property type="match status" value="1"/>
</dbReference>